<reference evidence="1" key="1">
    <citation type="submission" date="2021-01" db="EMBL/GenBank/DDBJ databases">
        <authorList>
            <person name="Corre E."/>
            <person name="Pelletier E."/>
            <person name="Niang G."/>
            <person name="Scheremetjew M."/>
            <person name="Finn R."/>
            <person name="Kale V."/>
            <person name="Holt S."/>
            <person name="Cochrane G."/>
            <person name="Meng A."/>
            <person name="Brown T."/>
            <person name="Cohen L."/>
        </authorList>
    </citation>
    <scope>NUCLEOTIDE SEQUENCE</scope>
    <source>
        <strain evidence="1">CCMP3303</strain>
    </source>
</reference>
<gene>
    <name evidence="1" type="ORF">MPOL1434_LOCUS3502</name>
</gene>
<proteinExistence type="predicted"/>
<accession>A0A7S0FJK9</accession>
<organism evidence="1">
    <name type="scientific">Minutocellus polymorphus</name>
    <dbReference type="NCBI Taxonomy" id="265543"/>
    <lineage>
        <taxon>Eukaryota</taxon>
        <taxon>Sar</taxon>
        <taxon>Stramenopiles</taxon>
        <taxon>Ochrophyta</taxon>
        <taxon>Bacillariophyta</taxon>
        <taxon>Mediophyceae</taxon>
        <taxon>Cymatosirophycidae</taxon>
        <taxon>Cymatosirales</taxon>
        <taxon>Cymatosiraceae</taxon>
        <taxon>Minutocellus</taxon>
    </lineage>
</organism>
<name>A0A7S0FJK9_9STRA</name>
<evidence type="ECO:0000313" key="1">
    <source>
        <dbReference type="EMBL" id="CAD8365577.1"/>
    </source>
</evidence>
<sequence length="105" mass="11707">MSNSINIGCPQKEKSCSPVQQINRMLDCMYRQGRYLFVLGRSNAVSFDTATVLPSVSFVSSFSSDDRPQTLCARKDGCQPEFPSNLTQTNRYDQTVSEHAMNVSS</sequence>
<protein>
    <submittedName>
        <fullName evidence="1">Uncharacterized protein</fullName>
    </submittedName>
</protein>
<dbReference type="AlphaFoldDB" id="A0A7S0FJK9"/>
<dbReference type="EMBL" id="HBEJ01005965">
    <property type="protein sequence ID" value="CAD8365577.1"/>
    <property type="molecule type" value="Transcribed_RNA"/>
</dbReference>